<dbReference type="RefSeq" id="XP_007512322.1">
    <property type="nucleotide sequence ID" value="XM_007512260.1"/>
</dbReference>
<feature type="compositionally biased region" description="Basic and acidic residues" evidence="10">
    <location>
        <begin position="310"/>
        <end position="325"/>
    </location>
</feature>
<dbReference type="InterPro" id="IPR010979">
    <property type="entry name" value="Ribosomal_uS13-like_H2TH"/>
</dbReference>
<keyword evidence="7" id="KW-0456">Lyase</keyword>
<feature type="domain" description="Formamidopyrimidine-DNA glycosylase catalytic" evidence="11">
    <location>
        <begin position="2"/>
        <end position="135"/>
    </location>
</feature>
<dbReference type="KEGG" id="bpg:Bathy07g03970"/>
<dbReference type="SMART" id="SM00898">
    <property type="entry name" value="Fapy_DNA_glyco"/>
    <property type="match status" value="1"/>
</dbReference>
<dbReference type="InterPro" id="IPR015886">
    <property type="entry name" value="H2TH_FPG"/>
</dbReference>
<keyword evidence="3" id="KW-0227">DNA damage</keyword>
<evidence type="ECO:0000256" key="5">
    <source>
        <dbReference type="ARBA" id="ARBA00023125"/>
    </source>
</evidence>
<evidence type="ECO:0000256" key="4">
    <source>
        <dbReference type="ARBA" id="ARBA00022801"/>
    </source>
</evidence>
<dbReference type="Pfam" id="PF06831">
    <property type="entry name" value="H2TH"/>
    <property type="match status" value="1"/>
</dbReference>
<keyword evidence="5" id="KW-0238">DNA-binding</keyword>
<keyword evidence="4" id="KW-0378">Hydrolase</keyword>
<comment type="catalytic activity">
    <reaction evidence="1">
        <text>Hydrolysis of DNA containing ring-opened 7-methylguanine residues, releasing 2,6-diamino-4-hydroxy-5-(N-methyl)formamidopyrimidine.</text>
        <dbReference type="EC" id="3.2.2.23"/>
    </reaction>
</comment>
<keyword evidence="6" id="KW-0234">DNA repair</keyword>
<evidence type="ECO:0000256" key="1">
    <source>
        <dbReference type="ARBA" id="ARBA00001668"/>
    </source>
</evidence>
<evidence type="ECO:0000313" key="12">
    <source>
        <dbReference type="EMBL" id="CCO66410.1"/>
    </source>
</evidence>
<dbReference type="STRING" id="41875.K8F2X7"/>
<evidence type="ECO:0000256" key="2">
    <source>
        <dbReference type="ARBA" id="ARBA00009409"/>
    </source>
</evidence>
<dbReference type="Pfam" id="PF01149">
    <property type="entry name" value="Fapy_DNA_glyco"/>
    <property type="match status" value="1"/>
</dbReference>
<protein>
    <submittedName>
        <fullName evidence="12">Formamidopyrimidine-DNA glycosylase</fullName>
    </submittedName>
</protein>
<evidence type="ECO:0000256" key="6">
    <source>
        <dbReference type="ARBA" id="ARBA00023204"/>
    </source>
</evidence>
<dbReference type="EMBL" id="FO082272">
    <property type="protein sequence ID" value="CCO66410.1"/>
    <property type="molecule type" value="Genomic_DNA"/>
</dbReference>
<dbReference type="PROSITE" id="PS51068">
    <property type="entry name" value="FPG_CAT"/>
    <property type="match status" value="1"/>
</dbReference>
<dbReference type="SUPFAM" id="SSF81624">
    <property type="entry name" value="N-terminal domain of MutM-like DNA repair proteins"/>
    <property type="match status" value="1"/>
</dbReference>
<accession>K8F2X7</accession>
<dbReference type="GO" id="GO:0016829">
    <property type="term" value="F:lyase activity"/>
    <property type="evidence" value="ECO:0007669"/>
    <property type="project" value="UniProtKB-KW"/>
</dbReference>
<dbReference type="SMART" id="SM01232">
    <property type="entry name" value="H2TH"/>
    <property type="match status" value="1"/>
</dbReference>
<dbReference type="GO" id="GO:0005634">
    <property type="term" value="C:nucleus"/>
    <property type="evidence" value="ECO:0007669"/>
    <property type="project" value="TreeGrafter"/>
</dbReference>
<name>K8F2X7_9CHLO</name>
<dbReference type="eggNOG" id="ENOG502QVDB">
    <property type="taxonomic scope" value="Eukaryota"/>
</dbReference>
<reference evidence="12 13" key="1">
    <citation type="submission" date="2011-10" db="EMBL/GenBank/DDBJ databases">
        <authorList>
            <person name="Genoscope - CEA"/>
        </authorList>
    </citation>
    <scope>NUCLEOTIDE SEQUENCE [LARGE SCALE GENOMIC DNA]</scope>
    <source>
        <strain evidence="12 13">RCC 1105</strain>
    </source>
</reference>
<dbReference type="GO" id="GO:0008270">
    <property type="term" value="F:zinc ion binding"/>
    <property type="evidence" value="ECO:0007669"/>
    <property type="project" value="InterPro"/>
</dbReference>
<dbReference type="Proteomes" id="UP000198341">
    <property type="component" value="Chromosome 7"/>
</dbReference>
<dbReference type="GO" id="GO:0008534">
    <property type="term" value="F:oxidized purine nucleobase lesion DNA N-glycosylase activity"/>
    <property type="evidence" value="ECO:0007669"/>
    <property type="project" value="UniProtKB-EC"/>
</dbReference>
<dbReference type="Gene3D" id="1.10.8.50">
    <property type="match status" value="1"/>
</dbReference>
<organism evidence="12 13">
    <name type="scientific">Bathycoccus prasinos</name>
    <dbReference type="NCBI Taxonomy" id="41875"/>
    <lineage>
        <taxon>Eukaryota</taxon>
        <taxon>Viridiplantae</taxon>
        <taxon>Chlorophyta</taxon>
        <taxon>Mamiellophyceae</taxon>
        <taxon>Mamiellales</taxon>
        <taxon>Bathycoccaceae</taxon>
        <taxon>Bathycoccus</taxon>
    </lineage>
</organism>
<dbReference type="GeneID" id="19014886"/>
<dbReference type="SUPFAM" id="SSF46946">
    <property type="entry name" value="S13-like H2TH domain"/>
    <property type="match status" value="1"/>
</dbReference>
<feature type="compositionally biased region" description="Gly residues" evidence="10">
    <location>
        <begin position="331"/>
        <end position="340"/>
    </location>
</feature>
<feature type="region of interest" description="Disordered" evidence="10">
    <location>
        <begin position="286"/>
        <end position="345"/>
    </location>
</feature>
<sequence length="361" mass="40407">MPELPEVEHARKLVHAHCVNKICTNVIFPSAETGVLDEKCFKDIGEEMFKKAVLNKRLLNTHRKGKQGWLEFEGESFVLFHFGMTGAFSVKGERPLKYVEFKVDQESWPPKFYKFVLEFSGGEKCLAYTDPRRFGRVQVRNECPRKSAPVNKLGFDPYLERISETEFEKIFRRRNAAIKSVLLDQSVACGVGNWMADEMLYRAKIHPEVKASELNGEAMRSLREAMFDVTRVAVESDADSGRFPSDWLFHHRWGKNQNAKMANGEKISFCEVGGRTTAFVAARQKKVANTTSGSNGADPKEAKKKTTTKVKREEEPVSAKKEIAKRSKKASGGGGGGGGATANLAARVTRSAIKSAYFLLR</sequence>
<dbReference type="OrthoDB" id="444592at2759"/>
<keyword evidence="8" id="KW-0511">Multifunctional enzyme</keyword>
<dbReference type="GO" id="GO:0006284">
    <property type="term" value="P:base-excision repair"/>
    <property type="evidence" value="ECO:0007669"/>
    <property type="project" value="InterPro"/>
</dbReference>
<dbReference type="GO" id="GO:0003684">
    <property type="term" value="F:damaged DNA binding"/>
    <property type="evidence" value="ECO:0007669"/>
    <property type="project" value="InterPro"/>
</dbReference>
<evidence type="ECO:0000256" key="8">
    <source>
        <dbReference type="ARBA" id="ARBA00023268"/>
    </source>
</evidence>
<dbReference type="Gene3D" id="3.20.190.10">
    <property type="entry name" value="MutM-like, N-terminal"/>
    <property type="match status" value="1"/>
</dbReference>
<evidence type="ECO:0000256" key="9">
    <source>
        <dbReference type="ARBA" id="ARBA00023295"/>
    </source>
</evidence>
<dbReference type="PANTHER" id="PTHR22993">
    <property type="entry name" value="FORMAMIDOPYRIMIDINE-DNA GLYCOSYLASE"/>
    <property type="match status" value="1"/>
</dbReference>
<dbReference type="InterPro" id="IPR012319">
    <property type="entry name" value="FPG_cat"/>
</dbReference>
<evidence type="ECO:0000259" key="11">
    <source>
        <dbReference type="PROSITE" id="PS51068"/>
    </source>
</evidence>
<evidence type="ECO:0000256" key="7">
    <source>
        <dbReference type="ARBA" id="ARBA00023239"/>
    </source>
</evidence>
<dbReference type="GO" id="GO:0003906">
    <property type="term" value="F:DNA-(apurinic or apyrimidinic site) endonuclease activity"/>
    <property type="evidence" value="ECO:0007669"/>
    <property type="project" value="InterPro"/>
</dbReference>
<keyword evidence="13" id="KW-1185">Reference proteome</keyword>
<keyword evidence="9" id="KW-0326">Glycosidase</keyword>
<dbReference type="PANTHER" id="PTHR22993:SF9">
    <property type="entry name" value="FORMAMIDOPYRIMIDINE-DNA GLYCOSYLASE"/>
    <property type="match status" value="1"/>
</dbReference>
<evidence type="ECO:0000256" key="10">
    <source>
        <dbReference type="SAM" id="MobiDB-lite"/>
    </source>
</evidence>
<comment type="similarity">
    <text evidence="2">Belongs to the FPG family.</text>
</comment>
<dbReference type="InterPro" id="IPR035937">
    <property type="entry name" value="FPG_N"/>
</dbReference>
<evidence type="ECO:0000313" key="13">
    <source>
        <dbReference type="Proteomes" id="UP000198341"/>
    </source>
</evidence>
<proteinExistence type="inferred from homology"/>
<dbReference type="AlphaFoldDB" id="K8F2X7"/>
<gene>
    <name evidence="12" type="ORF">Bathy07g03970</name>
</gene>
<evidence type="ECO:0000256" key="3">
    <source>
        <dbReference type="ARBA" id="ARBA00022763"/>
    </source>
</evidence>
<dbReference type="FunFam" id="1.10.8.50:FF:000009">
    <property type="entry name" value="Formamidopyrimidine-DNA glycosylase"/>
    <property type="match status" value="1"/>
</dbReference>